<dbReference type="Pfam" id="PF10722">
    <property type="entry name" value="YbjN"/>
    <property type="match status" value="1"/>
</dbReference>
<keyword evidence="2" id="KW-1185">Reference proteome</keyword>
<evidence type="ECO:0000313" key="1">
    <source>
        <dbReference type="EMBL" id="OZG48736.1"/>
    </source>
</evidence>
<protein>
    <submittedName>
        <fullName evidence="1">Putative bacterial sensory transduction regulator</fullName>
    </submittedName>
</protein>
<dbReference type="EMBL" id="MWWS01000009">
    <property type="protein sequence ID" value="OZG48736.1"/>
    <property type="molecule type" value="Genomic_DNA"/>
</dbReference>
<sequence length="145" mass="16470">MDHSMNESTKAVVTNSRIKKWLDGQGFHVEYHDNAWIGLWDTTMISFGIDGDNKEYLVIRASTNHSHPNDQRDILEDACNAWNREYEGPTAYIESSDDGLTFRTIMAMNCCGGIDDNQFDRLMKFGMAGSDSFLRFAEGQLSTTR</sequence>
<organism evidence="1 2">
    <name type="scientific">Bombiscardovia coagulans</name>
    <dbReference type="NCBI Taxonomy" id="686666"/>
    <lineage>
        <taxon>Bacteria</taxon>
        <taxon>Bacillati</taxon>
        <taxon>Actinomycetota</taxon>
        <taxon>Actinomycetes</taxon>
        <taxon>Bifidobacteriales</taxon>
        <taxon>Bifidobacteriaceae</taxon>
        <taxon>Bombiscardovia</taxon>
    </lineage>
</organism>
<name>A0A261EPX3_9BIFI</name>
<dbReference type="OrthoDB" id="3231647at2"/>
<comment type="caution">
    <text evidence="1">The sequence shown here is derived from an EMBL/GenBank/DDBJ whole genome shotgun (WGS) entry which is preliminary data.</text>
</comment>
<evidence type="ECO:0000313" key="2">
    <source>
        <dbReference type="Proteomes" id="UP000216004"/>
    </source>
</evidence>
<dbReference type="Proteomes" id="UP000216004">
    <property type="component" value="Unassembled WGS sequence"/>
</dbReference>
<gene>
    <name evidence="1" type="ORF">BOCO_1432</name>
</gene>
<reference evidence="1 2" key="1">
    <citation type="journal article" date="2017" name="BMC Genomics">
        <title>Comparative genomic and phylogenomic analyses of the Bifidobacteriaceae family.</title>
        <authorList>
            <person name="Lugli G.A."/>
            <person name="Milani C."/>
            <person name="Turroni F."/>
            <person name="Duranti S."/>
            <person name="Mancabelli L."/>
            <person name="Mangifesta M."/>
            <person name="Ferrario C."/>
            <person name="Modesto M."/>
            <person name="Mattarelli P."/>
            <person name="Jiri K."/>
            <person name="van Sinderen D."/>
            <person name="Ventura M."/>
        </authorList>
    </citation>
    <scope>NUCLEOTIDE SEQUENCE [LARGE SCALE GENOMIC DNA]</scope>
    <source>
        <strain evidence="1 2">DSM 22924</strain>
    </source>
</reference>
<dbReference type="InterPro" id="IPR019660">
    <property type="entry name" value="Put_sensory_transdc_reg_YbjN"/>
</dbReference>
<dbReference type="AlphaFoldDB" id="A0A261EPX3"/>
<proteinExistence type="predicted"/>
<dbReference type="RefSeq" id="WP_094723670.1">
    <property type="nucleotide sequence ID" value="NZ_MWWS01000009.1"/>
</dbReference>
<accession>A0A261EPX3</accession>